<name>A0A6A2XHL5_HIBSY</name>
<sequence length="129" mass="13995">MRGVFCLIGIWLLSSKTLQLAYTRVVDAPTPVVVSSSLVIHSNSWHKPPLNFVKLNVDGCPLDDGAMAVGAMVQDSDGFVLAGRASCIDCPRNVGSIEFHATCFSLRLVIELGFPRLLSKVMHSMSYIS</sequence>
<organism evidence="2 3">
    <name type="scientific">Hibiscus syriacus</name>
    <name type="common">Rose of Sharon</name>
    <dbReference type="NCBI Taxonomy" id="106335"/>
    <lineage>
        <taxon>Eukaryota</taxon>
        <taxon>Viridiplantae</taxon>
        <taxon>Streptophyta</taxon>
        <taxon>Embryophyta</taxon>
        <taxon>Tracheophyta</taxon>
        <taxon>Spermatophyta</taxon>
        <taxon>Magnoliopsida</taxon>
        <taxon>eudicotyledons</taxon>
        <taxon>Gunneridae</taxon>
        <taxon>Pentapetalae</taxon>
        <taxon>rosids</taxon>
        <taxon>malvids</taxon>
        <taxon>Malvales</taxon>
        <taxon>Malvaceae</taxon>
        <taxon>Malvoideae</taxon>
        <taxon>Hibiscus</taxon>
    </lineage>
</organism>
<proteinExistence type="predicted"/>
<dbReference type="AlphaFoldDB" id="A0A6A2XHL5"/>
<dbReference type="EMBL" id="VEPZ02001396">
    <property type="protein sequence ID" value="KAE8675611.1"/>
    <property type="molecule type" value="Genomic_DNA"/>
</dbReference>
<keyword evidence="3" id="KW-1185">Reference proteome</keyword>
<evidence type="ECO:0000256" key="1">
    <source>
        <dbReference type="SAM" id="SignalP"/>
    </source>
</evidence>
<feature type="chain" id="PRO_5025352453" description="RNase H type-1 domain-containing protein" evidence="1">
    <location>
        <begin position="22"/>
        <end position="129"/>
    </location>
</feature>
<evidence type="ECO:0000313" key="2">
    <source>
        <dbReference type="EMBL" id="KAE8675611.1"/>
    </source>
</evidence>
<reference evidence="2" key="1">
    <citation type="submission" date="2019-09" db="EMBL/GenBank/DDBJ databases">
        <title>Draft genome information of white flower Hibiscus syriacus.</title>
        <authorList>
            <person name="Kim Y.-M."/>
        </authorList>
    </citation>
    <scope>NUCLEOTIDE SEQUENCE [LARGE SCALE GENOMIC DNA]</scope>
    <source>
        <strain evidence="2">YM2019G1</strain>
    </source>
</reference>
<accession>A0A6A2XHL5</accession>
<comment type="caution">
    <text evidence="2">The sequence shown here is derived from an EMBL/GenBank/DDBJ whole genome shotgun (WGS) entry which is preliminary data.</text>
</comment>
<feature type="signal peptide" evidence="1">
    <location>
        <begin position="1"/>
        <end position="21"/>
    </location>
</feature>
<protein>
    <recommendedName>
        <fullName evidence="4">RNase H type-1 domain-containing protein</fullName>
    </recommendedName>
</protein>
<dbReference type="Proteomes" id="UP000436088">
    <property type="component" value="Unassembled WGS sequence"/>
</dbReference>
<gene>
    <name evidence="2" type="ORF">F3Y22_tig00111651pilonHSYRG00007</name>
</gene>
<evidence type="ECO:0000313" key="3">
    <source>
        <dbReference type="Proteomes" id="UP000436088"/>
    </source>
</evidence>
<keyword evidence="1" id="KW-0732">Signal</keyword>
<evidence type="ECO:0008006" key="4">
    <source>
        <dbReference type="Google" id="ProtNLM"/>
    </source>
</evidence>